<name>A0A822XNV7_NELNU</name>
<dbReference type="EMBL" id="DUZY01000001">
    <property type="protein sequence ID" value="DAD21977.1"/>
    <property type="molecule type" value="Genomic_DNA"/>
</dbReference>
<comment type="caution">
    <text evidence="1">The sequence shown here is derived from an EMBL/GenBank/DDBJ whole genome shotgun (WGS) entry which is preliminary data.</text>
</comment>
<organism evidence="1 2">
    <name type="scientific">Nelumbo nucifera</name>
    <name type="common">Sacred lotus</name>
    <dbReference type="NCBI Taxonomy" id="4432"/>
    <lineage>
        <taxon>Eukaryota</taxon>
        <taxon>Viridiplantae</taxon>
        <taxon>Streptophyta</taxon>
        <taxon>Embryophyta</taxon>
        <taxon>Tracheophyta</taxon>
        <taxon>Spermatophyta</taxon>
        <taxon>Magnoliopsida</taxon>
        <taxon>Proteales</taxon>
        <taxon>Nelumbonaceae</taxon>
        <taxon>Nelumbo</taxon>
    </lineage>
</organism>
<evidence type="ECO:0000313" key="1">
    <source>
        <dbReference type="EMBL" id="DAD21977.1"/>
    </source>
</evidence>
<evidence type="ECO:0000313" key="2">
    <source>
        <dbReference type="Proteomes" id="UP000607653"/>
    </source>
</evidence>
<dbReference type="Proteomes" id="UP000607653">
    <property type="component" value="Unassembled WGS sequence"/>
</dbReference>
<keyword evidence="2" id="KW-1185">Reference proteome</keyword>
<dbReference type="AlphaFoldDB" id="A0A822XNV7"/>
<accession>A0A822XNV7</accession>
<proteinExistence type="predicted"/>
<sequence length="79" mass="8846">MPMPDPFPTLNTVQSHGSENIYVPLRDFDSHHAVLSSNLDIEPAFGRGSSCAYVTSREENTNANGKSLHFGCYYIFFFV</sequence>
<reference evidence="1 2" key="1">
    <citation type="journal article" date="2020" name="Mol. Biol. Evol.">
        <title>Distinct Expression and Methylation Patterns for Genes with Different Fates following a Single Whole-Genome Duplication in Flowering Plants.</title>
        <authorList>
            <person name="Shi T."/>
            <person name="Rahmani R.S."/>
            <person name="Gugger P.F."/>
            <person name="Wang M."/>
            <person name="Li H."/>
            <person name="Zhang Y."/>
            <person name="Li Z."/>
            <person name="Wang Q."/>
            <person name="Van de Peer Y."/>
            <person name="Marchal K."/>
            <person name="Chen J."/>
        </authorList>
    </citation>
    <scope>NUCLEOTIDE SEQUENCE [LARGE SCALE GENOMIC DNA]</scope>
    <source>
        <tissue evidence="1">Leaf</tissue>
    </source>
</reference>
<protein>
    <submittedName>
        <fullName evidence="1">Uncharacterized protein</fullName>
    </submittedName>
</protein>
<gene>
    <name evidence="1" type="ORF">HUJ06_023440</name>
</gene>